<accession>A0A7D9EUC5</accession>
<dbReference type="AlphaFoldDB" id="A0A7D9EUC5"/>
<sequence length="124" mass="13986">MEREQDYDMANEGDVEFCEPEIVVEDVEFETPSDSIDYVLYNLDVSVVDTESDEDDAEFVEAISELRHRDAVHLIPSSTTKSAEQETRLSKENLASIVIDIKTKLIKEDLFGPDINSALKKVSS</sequence>
<reference evidence="1" key="1">
    <citation type="submission" date="2020-04" db="EMBL/GenBank/DDBJ databases">
        <authorList>
            <person name="Alioto T."/>
            <person name="Alioto T."/>
            <person name="Gomez Garrido J."/>
        </authorList>
    </citation>
    <scope>NUCLEOTIDE SEQUENCE</scope>
    <source>
        <strain evidence="1">A484AB</strain>
    </source>
</reference>
<evidence type="ECO:0000313" key="2">
    <source>
        <dbReference type="Proteomes" id="UP001152795"/>
    </source>
</evidence>
<dbReference type="EMBL" id="CACRXK020008725">
    <property type="protein sequence ID" value="CAB4015475.1"/>
    <property type="molecule type" value="Genomic_DNA"/>
</dbReference>
<feature type="non-terminal residue" evidence="1">
    <location>
        <position position="124"/>
    </location>
</feature>
<proteinExistence type="predicted"/>
<organism evidence="1 2">
    <name type="scientific">Paramuricea clavata</name>
    <name type="common">Red gorgonian</name>
    <name type="synonym">Violescent sea-whip</name>
    <dbReference type="NCBI Taxonomy" id="317549"/>
    <lineage>
        <taxon>Eukaryota</taxon>
        <taxon>Metazoa</taxon>
        <taxon>Cnidaria</taxon>
        <taxon>Anthozoa</taxon>
        <taxon>Octocorallia</taxon>
        <taxon>Malacalcyonacea</taxon>
        <taxon>Plexauridae</taxon>
        <taxon>Paramuricea</taxon>
    </lineage>
</organism>
<dbReference type="Proteomes" id="UP001152795">
    <property type="component" value="Unassembled WGS sequence"/>
</dbReference>
<protein>
    <submittedName>
        <fullName evidence="1">Uncharacterized protein</fullName>
    </submittedName>
</protein>
<evidence type="ECO:0000313" key="1">
    <source>
        <dbReference type="EMBL" id="CAB4015475.1"/>
    </source>
</evidence>
<keyword evidence="2" id="KW-1185">Reference proteome</keyword>
<name>A0A7D9EUC5_PARCT</name>
<comment type="caution">
    <text evidence="1">The sequence shown here is derived from an EMBL/GenBank/DDBJ whole genome shotgun (WGS) entry which is preliminary data.</text>
</comment>
<gene>
    <name evidence="1" type="ORF">PACLA_8A084430</name>
</gene>